<evidence type="ECO:0000256" key="3">
    <source>
        <dbReference type="ARBA" id="ARBA00022840"/>
    </source>
</evidence>
<dbReference type="SUPFAM" id="SSF52540">
    <property type="entry name" value="P-loop containing nucleoside triphosphate hydrolases"/>
    <property type="match status" value="1"/>
</dbReference>
<accession>A0A1F2PBB2</accession>
<keyword evidence="6" id="KW-1185">Reference proteome</keyword>
<protein>
    <submittedName>
        <fullName evidence="5">Nitrate ABC transporter ATP-binding protein</fullName>
    </submittedName>
</protein>
<reference evidence="5" key="1">
    <citation type="submission" date="2016-05" db="EMBL/GenBank/DDBJ databases">
        <title>Microbial consortia oxidize butane by reversing methanogenesis.</title>
        <authorList>
            <person name="Laso-Perez R."/>
            <person name="Richter M."/>
            <person name="Wegener G."/>
            <person name="Musat F."/>
        </authorList>
    </citation>
    <scope>NUCLEOTIDE SEQUENCE [LARGE SCALE GENOMIC DNA]</scope>
    <source>
        <strain evidence="5">BOX2</strain>
    </source>
</reference>
<dbReference type="GO" id="GO:0005524">
    <property type="term" value="F:ATP binding"/>
    <property type="evidence" value="ECO:0007669"/>
    <property type="project" value="UniProtKB-KW"/>
</dbReference>
<evidence type="ECO:0000313" key="5">
    <source>
        <dbReference type="EMBL" id="OFV68518.1"/>
    </source>
</evidence>
<dbReference type="PANTHER" id="PTHR42788">
    <property type="entry name" value="TAURINE IMPORT ATP-BINDING PROTEIN-RELATED"/>
    <property type="match status" value="1"/>
</dbReference>
<dbReference type="Pfam" id="PF00005">
    <property type="entry name" value="ABC_tran"/>
    <property type="match status" value="1"/>
</dbReference>
<name>A0A1F2PBB2_9EURY</name>
<evidence type="ECO:0000256" key="2">
    <source>
        <dbReference type="ARBA" id="ARBA00022741"/>
    </source>
</evidence>
<dbReference type="PANTHER" id="PTHR42788:SF13">
    <property type="entry name" value="ALIPHATIC SULFONATES IMPORT ATP-BINDING PROTEIN SSUB"/>
    <property type="match status" value="1"/>
</dbReference>
<keyword evidence="3 5" id="KW-0067">ATP-binding</keyword>
<dbReference type="CDD" id="cd03293">
    <property type="entry name" value="ABC_NrtD_SsuB_transporters"/>
    <property type="match status" value="1"/>
</dbReference>
<dbReference type="AlphaFoldDB" id="A0A1F2PBB2"/>
<dbReference type="SMART" id="SM00382">
    <property type="entry name" value="AAA"/>
    <property type="match status" value="1"/>
</dbReference>
<dbReference type="EMBL" id="LYOS01000001">
    <property type="protein sequence ID" value="OFV68518.1"/>
    <property type="molecule type" value="Genomic_DNA"/>
</dbReference>
<evidence type="ECO:0000259" key="4">
    <source>
        <dbReference type="PROSITE" id="PS50893"/>
    </source>
</evidence>
<dbReference type="Gene3D" id="3.40.50.300">
    <property type="entry name" value="P-loop containing nucleotide triphosphate hydrolases"/>
    <property type="match status" value="1"/>
</dbReference>
<keyword evidence="1" id="KW-0813">Transport</keyword>
<gene>
    <name evidence="5" type="ORF">SCAL_000194</name>
</gene>
<dbReference type="GO" id="GO:0016887">
    <property type="term" value="F:ATP hydrolysis activity"/>
    <property type="evidence" value="ECO:0007669"/>
    <property type="project" value="InterPro"/>
</dbReference>
<dbReference type="PROSITE" id="PS50893">
    <property type="entry name" value="ABC_TRANSPORTER_2"/>
    <property type="match status" value="1"/>
</dbReference>
<organism evidence="5 6">
    <name type="scientific">Candidatus Syntropharchaeum caldarium</name>
    <dbReference type="NCBI Taxonomy" id="1838285"/>
    <lineage>
        <taxon>Archaea</taxon>
        <taxon>Methanobacteriati</taxon>
        <taxon>Methanobacteriota</taxon>
        <taxon>Stenosarchaea group</taxon>
        <taxon>Methanomicrobia</taxon>
        <taxon>Methanosarcinales</taxon>
        <taxon>ANME-2 cluster</taxon>
        <taxon>Candidatus Syntropharchaeum</taxon>
    </lineage>
</organism>
<dbReference type="InterPro" id="IPR027417">
    <property type="entry name" value="P-loop_NTPase"/>
</dbReference>
<comment type="caution">
    <text evidence="5">The sequence shown here is derived from an EMBL/GenBank/DDBJ whole genome shotgun (WGS) entry which is preliminary data.</text>
</comment>
<keyword evidence="2" id="KW-0547">Nucleotide-binding</keyword>
<proteinExistence type="predicted"/>
<dbReference type="InterPro" id="IPR017871">
    <property type="entry name" value="ABC_transporter-like_CS"/>
</dbReference>
<feature type="domain" description="ABC transporter" evidence="4">
    <location>
        <begin position="4"/>
        <end position="231"/>
    </location>
</feature>
<dbReference type="InterPro" id="IPR003439">
    <property type="entry name" value="ABC_transporter-like_ATP-bd"/>
</dbReference>
<dbReference type="InterPro" id="IPR050166">
    <property type="entry name" value="ABC_transporter_ATP-bind"/>
</dbReference>
<evidence type="ECO:0000313" key="6">
    <source>
        <dbReference type="Proteomes" id="UP000186940"/>
    </source>
</evidence>
<dbReference type="PROSITE" id="PS00211">
    <property type="entry name" value="ABC_TRANSPORTER_1"/>
    <property type="match status" value="1"/>
</dbReference>
<sequence length="248" mass="28459">MSGIRVVGLTKRFGDLLVIDNLSFDVLDGEILCMVGPSGCGKSTILRAIVGLDREYEGEIWIDGELVTEIDSRIGFVFQEHALFMWRTVIENVEFGLEVRGVDKQKRREIAQKAIRIVGLEGFENAYPHELSGGMKQRAALARVFVISPEVILMDEPFAAVDAQTRNLLQEELIEIWQRRKRTILFVTHSIDEATYLGDRILVLDRRPSKIKKIFENRIPRPRDRTSIECIQLRRDVLRVLREARGEL</sequence>
<dbReference type="STRING" id="1838285.SCAL_000194"/>
<dbReference type="InterPro" id="IPR003593">
    <property type="entry name" value="AAA+_ATPase"/>
</dbReference>
<dbReference type="Proteomes" id="UP000186940">
    <property type="component" value="Unassembled WGS sequence"/>
</dbReference>
<evidence type="ECO:0000256" key="1">
    <source>
        <dbReference type="ARBA" id="ARBA00022448"/>
    </source>
</evidence>